<evidence type="ECO:0000256" key="4">
    <source>
        <dbReference type="ARBA" id="ARBA00023136"/>
    </source>
</evidence>
<protein>
    <submittedName>
        <fullName evidence="7">Golgi reassembly-stacking protein 2</fullName>
    </submittedName>
</protein>
<keyword evidence="8" id="KW-1185">Reference proteome</keyword>
<comment type="caution">
    <text evidence="7">The sequence shown here is derived from an EMBL/GenBank/DDBJ whole genome shotgun (WGS) entry which is preliminary data.</text>
</comment>
<gene>
    <name evidence="7" type="primary">Gorasp2</name>
    <name evidence="7" type="ORF">AK812_SmicGene32327</name>
</gene>
<dbReference type="SUPFAM" id="SSF50156">
    <property type="entry name" value="PDZ domain-like"/>
    <property type="match status" value="2"/>
</dbReference>
<dbReference type="OrthoDB" id="3318at2759"/>
<dbReference type="EMBL" id="LSRX01000911">
    <property type="protein sequence ID" value="OLP86543.1"/>
    <property type="molecule type" value="Genomic_DNA"/>
</dbReference>
<feature type="region of interest" description="Disordered" evidence="5">
    <location>
        <begin position="284"/>
        <end position="346"/>
    </location>
</feature>
<comment type="subcellular location">
    <subcellularLocation>
        <location evidence="1">Golgi apparatus membrane</location>
    </subcellularLocation>
</comment>
<dbReference type="Pfam" id="PF04495">
    <property type="entry name" value="GRASP55_65"/>
    <property type="match status" value="1"/>
</dbReference>
<dbReference type="InterPro" id="IPR036034">
    <property type="entry name" value="PDZ_sf"/>
</dbReference>
<evidence type="ECO:0000313" key="8">
    <source>
        <dbReference type="Proteomes" id="UP000186817"/>
    </source>
</evidence>
<dbReference type="Gene3D" id="2.30.42.10">
    <property type="match status" value="2"/>
</dbReference>
<evidence type="ECO:0000313" key="7">
    <source>
        <dbReference type="EMBL" id="OLP86543.1"/>
    </source>
</evidence>
<proteinExistence type="predicted"/>
<evidence type="ECO:0000256" key="1">
    <source>
        <dbReference type="ARBA" id="ARBA00004394"/>
    </source>
</evidence>
<name>A0A1Q9CUE9_SYMMI</name>
<feature type="domain" description="PDZ GRASP-type" evidence="6">
    <location>
        <begin position="54"/>
        <end position="143"/>
    </location>
</feature>
<dbReference type="AlphaFoldDB" id="A0A1Q9CUE9"/>
<feature type="domain" description="PDZ GRASP-type" evidence="6">
    <location>
        <begin position="149"/>
        <end position="238"/>
    </location>
</feature>
<sequence>MLEPETFAWLKNVKLEMVDRLLLMLLRPKGTGVKFTPPQSIHGAMGGGQSIEVGGFRIFKVNPGSPAAEAGLEVFFDFIVEIDGVHMDADQATFASAIQEAENQRTKLVVHNIRAHTARDVYVTPRRWGGAGLLGAVVRYDTLESAEGQGMRVLSVFPNSPAEAAGLVPNKDFLLGTTEVMFRDMDELTEVVNLYMGTELKIYVYNIEAENIREVGRARWSPCRAARLVTSFVEVVATAFRALSPEDRERLLVAYGAADAQPLVDVAAPPAASLSASWWSTLTTSAPSASSPGGDAMQAVARPVPPDSDDLGRRSPKRTSSRRPSPGEGDGHSHDEAKPFSKESTC</sequence>
<keyword evidence="3" id="KW-0333">Golgi apparatus</keyword>
<dbReference type="InterPro" id="IPR024958">
    <property type="entry name" value="GRASP_PDZ"/>
</dbReference>
<evidence type="ECO:0000256" key="2">
    <source>
        <dbReference type="ARBA" id="ARBA00022737"/>
    </source>
</evidence>
<dbReference type="PANTHER" id="PTHR12893:SF0">
    <property type="entry name" value="GRASP65"/>
    <property type="match status" value="1"/>
</dbReference>
<keyword evidence="4" id="KW-0472">Membrane</keyword>
<evidence type="ECO:0000256" key="3">
    <source>
        <dbReference type="ARBA" id="ARBA00023034"/>
    </source>
</evidence>
<accession>A0A1Q9CUE9</accession>
<feature type="compositionally biased region" description="Low complexity" evidence="5">
    <location>
        <begin position="284"/>
        <end position="296"/>
    </location>
</feature>
<dbReference type="PANTHER" id="PTHR12893">
    <property type="entry name" value="GOLGI REASSEMBLY STACKING PROTEIN GRASP"/>
    <property type="match status" value="1"/>
</dbReference>
<organism evidence="7 8">
    <name type="scientific">Symbiodinium microadriaticum</name>
    <name type="common">Dinoflagellate</name>
    <name type="synonym">Zooxanthella microadriatica</name>
    <dbReference type="NCBI Taxonomy" id="2951"/>
    <lineage>
        <taxon>Eukaryota</taxon>
        <taxon>Sar</taxon>
        <taxon>Alveolata</taxon>
        <taxon>Dinophyceae</taxon>
        <taxon>Suessiales</taxon>
        <taxon>Symbiodiniaceae</taxon>
        <taxon>Symbiodinium</taxon>
    </lineage>
</organism>
<keyword evidence="2" id="KW-0677">Repeat</keyword>
<dbReference type="GO" id="GO:0000139">
    <property type="term" value="C:Golgi membrane"/>
    <property type="evidence" value="ECO:0007669"/>
    <property type="project" value="UniProtKB-SubCell"/>
</dbReference>
<dbReference type="PROSITE" id="PS51865">
    <property type="entry name" value="PDZ_GRASP"/>
    <property type="match status" value="2"/>
</dbReference>
<dbReference type="Proteomes" id="UP000186817">
    <property type="component" value="Unassembled WGS sequence"/>
</dbReference>
<reference evidence="7 8" key="1">
    <citation type="submission" date="2016-02" db="EMBL/GenBank/DDBJ databases">
        <title>Genome analysis of coral dinoflagellate symbionts highlights evolutionary adaptations to a symbiotic lifestyle.</title>
        <authorList>
            <person name="Aranda M."/>
            <person name="Li Y."/>
            <person name="Liew Y.J."/>
            <person name="Baumgarten S."/>
            <person name="Simakov O."/>
            <person name="Wilson M."/>
            <person name="Piel J."/>
            <person name="Ashoor H."/>
            <person name="Bougouffa S."/>
            <person name="Bajic V.B."/>
            <person name="Ryu T."/>
            <person name="Ravasi T."/>
            <person name="Bayer T."/>
            <person name="Micklem G."/>
            <person name="Kim H."/>
            <person name="Bhak J."/>
            <person name="Lajeunesse T.C."/>
            <person name="Voolstra C.R."/>
        </authorList>
    </citation>
    <scope>NUCLEOTIDE SEQUENCE [LARGE SCALE GENOMIC DNA]</scope>
    <source>
        <strain evidence="7 8">CCMP2467</strain>
    </source>
</reference>
<feature type="compositionally biased region" description="Basic and acidic residues" evidence="5">
    <location>
        <begin position="329"/>
        <end position="346"/>
    </location>
</feature>
<evidence type="ECO:0000256" key="5">
    <source>
        <dbReference type="SAM" id="MobiDB-lite"/>
    </source>
</evidence>
<dbReference type="GO" id="GO:0007030">
    <property type="term" value="P:Golgi organization"/>
    <property type="evidence" value="ECO:0007669"/>
    <property type="project" value="TreeGrafter"/>
</dbReference>
<evidence type="ECO:0000259" key="6">
    <source>
        <dbReference type="PROSITE" id="PS51865"/>
    </source>
</evidence>
<dbReference type="InterPro" id="IPR007583">
    <property type="entry name" value="GRASP55_65"/>
</dbReference>